<protein>
    <submittedName>
        <fullName evidence="2">Uncharacterized protein</fullName>
    </submittedName>
</protein>
<proteinExistence type="inferred from homology"/>
<dbReference type="GO" id="GO:0005886">
    <property type="term" value="C:plasma membrane"/>
    <property type="evidence" value="ECO:0007669"/>
    <property type="project" value="TreeGrafter"/>
</dbReference>
<dbReference type="Pfam" id="PF21052">
    <property type="entry name" value="EFR3_ARM"/>
    <property type="match status" value="1"/>
</dbReference>
<dbReference type="SUPFAM" id="SSF48371">
    <property type="entry name" value="ARM repeat"/>
    <property type="match status" value="1"/>
</dbReference>
<accession>A0AAW2YVQ5</accession>
<evidence type="ECO:0000313" key="2">
    <source>
        <dbReference type="EMBL" id="KAL0481533.1"/>
    </source>
</evidence>
<dbReference type="GO" id="GO:0072659">
    <property type="term" value="P:protein localization to plasma membrane"/>
    <property type="evidence" value="ECO:0007669"/>
    <property type="project" value="TreeGrafter"/>
</dbReference>
<keyword evidence="3" id="KW-1185">Reference proteome</keyword>
<dbReference type="AlphaFoldDB" id="A0AAW2YVQ5"/>
<comment type="similarity">
    <text evidence="1">Belongs to the EFR3 family.</text>
</comment>
<dbReference type="Proteomes" id="UP001431209">
    <property type="component" value="Unassembled WGS sequence"/>
</dbReference>
<dbReference type="PANTHER" id="PTHR12444">
    <property type="entry name" value="PROTEIN EFR3 HOMOLOG CMP44E"/>
    <property type="match status" value="1"/>
</dbReference>
<reference evidence="2 3" key="1">
    <citation type="submission" date="2024-03" db="EMBL/GenBank/DDBJ databases">
        <title>The Acrasis kona genome and developmental transcriptomes reveal deep origins of eukaryotic multicellular pathways.</title>
        <authorList>
            <person name="Sheikh S."/>
            <person name="Fu C.-J."/>
            <person name="Brown M.W."/>
            <person name="Baldauf S.L."/>
        </authorList>
    </citation>
    <scope>NUCLEOTIDE SEQUENCE [LARGE SCALE GENOMIC DNA]</scope>
    <source>
        <strain evidence="2 3">ATCC MYA-3509</strain>
    </source>
</reference>
<dbReference type="InterPro" id="IPR051851">
    <property type="entry name" value="EFR3_Homologs"/>
</dbReference>
<gene>
    <name evidence="2" type="ORF">AKO1_012316</name>
</gene>
<dbReference type="EMBL" id="JAOPGA020000769">
    <property type="protein sequence ID" value="KAL0481533.1"/>
    <property type="molecule type" value="Genomic_DNA"/>
</dbReference>
<comment type="caution">
    <text evidence="2">The sequence shown here is derived from an EMBL/GenBank/DDBJ whole genome shotgun (WGS) entry which is preliminary data.</text>
</comment>
<name>A0AAW2YVQ5_9EUKA</name>
<sequence>MYCINQPESLPTIGNKLEMRIRGDLMKRNYNFVIIGCKTLDQIFNTCIESLSLFIINFVNVIKTLLDDTQQDYRLKIMATEMLTRGFSSYQDQPSPHFLPLTNKLNELMNRRTNNVQEDLAVRLAAIRTASSIVNVVDLQNVEGLQAILLSLLVNIKPLFPEDQVRADVELVDVRQSSSSSIDHVAMLQREVDAPLNLLLPASLPLITVQHVGYTAIDALRSIARKNTTATSKTVINSILNFFDSQSWNPYDMVKFIFRVLIQFGEAQQGYATVLQLITHSEKVVEHKAAAIRTASFILSIQTRKAAVGPKAYETISALVKLLLAETDPYMHEVTLEAISTIAKSGQRTNQNIEIMNGMLFSQGKRRDINEQVLFRALLAVASCAVYVPPGKTYHEPFMKMLCEECCNPTRSPNIRVILLQILKKICKTQKRIVGLDNDQQPAVTSNSVANSNPLGSSNAAMVPASLSRKQREEVYFCLFKTAQLKDNEPANFTGIYRTLNTLLKQHRNKDLDITVPLIMSLQESCNKDLDAVHCSPVQSLVAAYLLLLAKAYNSGELLRYVTTVIESRQQSSQIHPDFIDSLSQINNVPHHASASAIGVDSIQLTIDGTSGALPVASVDPRTIKQQRGLVYQKVNDLFVMFSPVDQQNLFNIGQLVDVLSRIESLKQSYENIIETMSKPYTGEPISVSATQNKLASSYVVNDDEPQWNSMVDEESEPSIHENDKIADLEVVPIVNIDVVSADFTRMGDSAVANSSKSHKALSDILNLVPDGVNKTGSDVIDDEATLASELDDEGEEETAIGMPQQKKSKVLRDVPKLYLFDEPAYI</sequence>
<evidence type="ECO:0000313" key="3">
    <source>
        <dbReference type="Proteomes" id="UP001431209"/>
    </source>
</evidence>
<dbReference type="PANTHER" id="PTHR12444:SF8">
    <property type="entry name" value="PROTEIN EFR3 HOMOLOG CMP44E"/>
    <property type="match status" value="1"/>
</dbReference>
<organism evidence="2 3">
    <name type="scientific">Acrasis kona</name>
    <dbReference type="NCBI Taxonomy" id="1008807"/>
    <lineage>
        <taxon>Eukaryota</taxon>
        <taxon>Discoba</taxon>
        <taxon>Heterolobosea</taxon>
        <taxon>Tetramitia</taxon>
        <taxon>Eutetramitia</taxon>
        <taxon>Acrasidae</taxon>
        <taxon>Acrasis</taxon>
    </lineage>
</organism>
<dbReference type="InterPro" id="IPR049152">
    <property type="entry name" value="EFR3-like_ARM"/>
</dbReference>
<dbReference type="InterPro" id="IPR016024">
    <property type="entry name" value="ARM-type_fold"/>
</dbReference>
<evidence type="ECO:0000256" key="1">
    <source>
        <dbReference type="ARBA" id="ARBA00010216"/>
    </source>
</evidence>